<dbReference type="EMBL" id="VRYN01000001">
    <property type="protein sequence ID" value="TYO81505.1"/>
    <property type="molecule type" value="Genomic_DNA"/>
</dbReference>
<evidence type="ECO:0000313" key="6">
    <source>
        <dbReference type="Proteomes" id="UP000323075"/>
    </source>
</evidence>
<keyword evidence="1" id="KW-0812">Transmembrane</keyword>
<reference evidence="3" key="3">
    <citation type="journal article" name="MicrobiologyOpen">
        <title>Whole-genome comparison between the type strain of Halobacterium salinarum (DSM 3754(T)) and the laboratory strains R1 and NRC-1.</title>
        <authorList>
            <person name="Pfeiffer F."/>
            <person name="Losensky G."/>
            <person name="Marchfelder A."/>
            <person name="Habermann B."/>
            <person name="Dyall-Smith M."/>
        </authorList>
    </citation>
    <scope>NUCLEOTIDE SEQUENCE</scope>
    <source>
        <strain evidence="3">91-R6</strain>
    </source>
</reference>
<dbReference type="PANTHER" id="PTHR35902">
    <property type="entry name" value="S-LAYER DOMAIN-LIKE PROTEIN-RELATED"/>
    <property type="match status" value="1"/>
</dbReference>
<dbReference type="Pfam" id="PF07705">
    <property type="entry name" value="CARDB"/>
    <property type="match status" value="1"/>
</dbReference>
<keyword evidence="1" id="KW-0472">Membrane</keyword>
<evidence type="ECO:0000259" key="2">
    <source>
        <dbReference type="Pfam" id="PF07705"/>
    </source>
</evidence>
<dbReference type="InterPro" id="IPR011635">
    <property type="entry name" value="CARDB"/>
</dbReference>
<proteinExistence type="predicted"/>
<dbReference type="AlphaFoldDB" id="A0A4D6GU53"/>
<evidence type="ECO:0000313" key="5">
    <source>
        <dbReference type="Proteomes" id="UP000296216"/>
    </source>
</evidence>
<evidence type="ECO:0000313" key="4">
    <source>
        <dbReference type="EMBL" id="TYO81505.1"/>
    </source>
</evidence>
<feature type="transmembrane region" description="Helical" evidence="1">
    <location>
        <begin position="528"/>
        <end position="548"/>
    </location>
</feature>
<dbReference type="InterPro" id="IPR013783">
    <property type="entry name" value="Ig-like_fold"/>
</dbReference>
<name>A0A4D6GU53_HALS9</name>
<keyword evidence="1" id="KW-1133">Transmembrane helix</keyword>
<evidence type="ECO:0000313" key="3">
    <source>
        <dbReference type="EMBL" id="QCC45235.1"/>
    </source>
</evidence>
<reference evidence="4 6" key="2">
    <citation type="submission" date="2019-07" db="EMBL/GenBank/DDBJ databases">
        <title>Genomic Encyclopedia of Archaeal and Bacterial Type Strains, Phase II (KMG-II): from individual species to whole genera.</title>
        <authorList>
            <person name="Goeker M."/>
        </authorList>
    </citation>
    <scope>NUCLEOTIDE SEQUENCE [LARGE SCALE GENOMIC DNA]</scope>
    <source>
        <strain evidence="4 6">DSM 3754</strain>
    </source>
</reference>
<accession>A0A4D6GU53</accession>
<reference evidence="3 5" key="1">
    <citation type="journal article" date="2019" name="Microbiol. Resour. Announc.">
        <title>The Genome Sequence of the Halobacterium salinarum Type Strain Is Closely Related to That of Laboratory Strains NRC-1 and R1.</title>
        <authorList>
            <person name="Pfeiffer F."/>
            <person name="Marchfelder A."/>
            <person name="Habermann B."/>
            <person name="Dyall-Smith M.L."/>
        </authorList>
    </citation>
    <scope>NUCLEOTIDE SEQUENCE [LARGE SCALE GENOMIC DNA]</scope>
    <source>
        <strain evidence="3">91-R6</strain>
        <strain evidence="5">ATCC 33171 / DSM 3754 / JCM 8978 / NBRC 102687 / NCIMB 764 / 91-R6</strain>
    </source>
</reference>
<dbReference type="PANTHER" id="PTHR35902:SF3">
    <property type="entry name" value="NPCBM-ASSOCIATED, NEW3 DOMAIN OF ALPHA-GALACTOSIDASE"/>
    <property type="match status" value="1"/>
</dbReference>
<feature type="domain" description="CARDB" evidence="2">
    <location>
        <begin position="180"/>
        <end position="278"/>
    </location>
</feature>
<dbReference type="Proteomes" id="UP000296216">
    <property type="component" value="Chromosome"/>
</dbReference>
<gene>
    <name evidence="4" type="ORF">APQ99_00008</name>
    <name evidence="3" type="ORF">HBSAL_07925</name>
</gene>
<evidence type="ECO:0000256" key="1">
    <source>
        <dbReference type="SAM" id="Phobius"/>
    </source>
</evidence>
<protein>
    <recommendedName>
        <fullName evidence="2">CARDB domain-containing protein</fullName>
    </recommendedName>
</protein>
<sequence length="551" mass="57758">MFDSQSVSKHASRITVLAVVVLITLSAVPLSVSAADNTVTGKPDISLSSPDGPVGAESAHAFTVTVSNSGTLIQGGQDRYEREVQTAEALKLDIATEKLDANITPKSGTYTISSLPSGQGTDVKFQLEVGDVEPGTYRIPIDIAYEHTRSVSYGRFQEASRTKTEEESTQYVDITIEDKPQFSIVSQGENEIYGGDTGQLSLDVKNTGTETATDASVQLSSQSPTLYFGQMTSPQPKTSVYIPALDPGETANISAKVGAESNADAGDYPINAVVAYTNSNGVTRKSDSLTAGVSVQPERTFELRNVDTEKFRVDESDAEIHGEIVNTGSGSANNVAVRLGSIPGIEPTNGESAVGDLAPGESKPVSFTVAIPGSAEPGSNSFPFNVEYENDNGDVRTISSPLRQPLEIGAEQDPFEVVNVSTSVSPGGSDTVAVSLRYQGDEPVSAANAKLFVSDPLSTSDDGAYLGELQPGETTTATFTASADSAAITKEYDASVEVRYDEPDGDTKYTDGLTVGVPVSPQSGGLPVPLPVIIGLVVVVAGVGYVLYQRR</sequence>
<organism evidence="3 5">
    <name type="scientific">Halobacterium salinarum (strain ATCC 33171 / DSM 3754 / JCM 8978 / NBRC 102687 / NCIMB 764 / 91-R6)</name>
    <dbReference type="NCBI Taxonomy" id="2597657"/>
    <lineage>
        <taxon>Archaea</taxon>
        <taxon>Methanobacteriati</taxon>
        <taxon>Methanobacteriota</taxon>
        <taxon>Stenosarchaea group</taxon>
        <taxon>Halobacteria</taxon>
        <taxon>Halobacteriales</taxon>
        <taxon>Halobacteriaceae</taxon>
        <taxon>Halobacterium</taxon>
    </lineage>
</organism>
<dbReference type="EMBL" id="CP038631">
    <property type="protein sequence ID" value="QCC45235.1"/>
    <property type="molecule type" value="Genomic_DNA"/>
</dbReference>
<dbReference type="Proteomes" id="UP000323075">
    <property type="component" value="Unassembled WGS sequence"/>
</dbReference>
<dbReference type="Gene3D" id="2.60.40.10">
    <property type="entry name" value="Immunoglobulins"/>
    <property type="match status" value="3"/>
</dbReference>